<protein>
    <recommendedName>
        <fullName evidence="2">CRISPR system Cms protein Csm4</fullName>
    </recommendedName>
</protein>
<evidence type="ECO:0000256" key="2">
    <source>
        <dbReference type="ARBA" id="ARBA00016109"/>
    </source>
</evidence>
<dbReference type="NCBIfam" id="TIGR01903">
    <property type="entry name" value="cas5_csm4"/>
    <property type="match status" value="1"/>
</dbReference>
<gene>
    <name evidence="6" type="primary">csm4</name>
    <name evidence="6" type="ORF">ENM21_03925</name>
</gene>
<dbReference type="InterPro" id="IPR005510">
    <property type="entry name" value="Csm4"/>
</dbReference>
<feature type="domain" description="Csm4 C-terminal" evidence="5">
    <location>
        <begin position="247"/>
        <end position="340"/>
    </location>
</feature>
<dbReference type="Pfam" id="PF17953">
    <property type="entry name" value="Csm4_C"/>
    <property type="match status" value="1"/>
</dbReference>
<evidence type="ECO:0000259" key="5">
    <source>
        <dbReference type="Pfam" id="PF17953"/>
    </source>
</evidence>
<evidence type="ECO:0000256" key="3">
    <source>
        <dbReference type="ARBA" id="ARBA00022884"/>
    </source>
</evidence>
<reference evidence="6" key="1">
    <citation type="journal article" date="2020" name="mSystems">
        <title>Genome- and Community-Level Interaction Insights into Carbon Utilization and Element Cycling Functions of Hydrothermarchaeota in Hydrothermal Sediment.</title>
        <authorList>
            <person name="Zhou Z."/>
            <person name="Liu Y."/>
            <person name="Xu W."/>
            <person name="Pan J."/>
            <person name="Luo Z.H."/>
            <person name="Li M."/>
        </authorList>
    </citation>
    <scope>NUCLEOTIDE SEQUENCE [LARGE SCALE GENOMIC DNA]</scope>
    <source>
        <strain evidence="6">SpSt-1065</strain>
    </source>
</reference>
<dbReference type="GO" id="GO:0051607">
    <property type="term" value="P:defense response to virus"/>
    <property type="evidence" value="ECO:0007669"/>
    <property type="project" value="UniProtKB-KW"/>
</dbReference>
<organism evidence="6">
    <name type="scientific">Thermomicrobium roseum</name>
    <dbReference type="NCBI Taxonomy" id="500"/>
    <lineage>
        <taxon>Bacteria</taxon>
        <taxon>Pseudomonadati</taxon>
        <taxon>Thermomicrobiota</taxon>
        <taxon>Thermomicrobia</taxon>
        <taxon>Thermomicrobiales</taxon>
        <taxon>Thermomicrobiaceae</taxon>
        <taxon>Thermomicrobium</taxon>
    </lineage>
</organism>
<name>A0A7C5RTB8_THERO</name>
<evidence type="ECO:0000256" key="4">
    <source>
        <dbReference type="ARBA" id="ARBA00023118"/>
    </source>
</evidence>
<evidence type="ECO:0000256" key="1">
    <source>
        <dbReference type="ARBA" id="ARBA00005772"/>
    </source>
</evidence>
<keyword evidence="3" id="KW-0694">RNA-binding</keyword>
<proteinExistence type="inferred from homology"/>
<dbReference type="EMBL" id="DRWX01000186">
    <property type="protein sequence ID" value="HHM96343.1"/>
    <property type="molecule type" value="Genomic_DNA"/>
</dbReference>
<keyword evidence="4" id="KW-0051">Antiviral defense</keyword>
<evidence type="ECO:0000313" key="6">
    <source>
        <dbReference type="EMBL" id="HHM96343.1"/>
    </source>
</evidence>
<comment type="similarity">
    <text evidence="1">Belongs to the CRISPR-associated Csm4 family.</text>
</comment>
<accession>A0A7C5RTB8</accession>
<sequence>MPTLDVVLLRPRGPFHLAERGVGIEETAELVHSDTLFSALCCAVRLGWGPKTLTDLLAAFRSGNPPFLLSSAFPYAGRVRFVPKPQLPLPVPPPDDVRKRLRQTRWVSFGLFQAWLNGHLNEQVFGGETFLPDHAAWILPEDRSYLPSSFARGATPLWRRDVVPRVSLDRVSNASNVFRSGRLWFAPECGLYVLIAWRDDTWRQLLEEAFRELGELGIGGLRSIGHGQFTPELDRPVSWPEVSRTMREVLLSLYAPTEAELARGVLGPSARYDLVLRGGWVVSPEGGHYRRKEAHFVTEGSIISRPNGMIVLGQLLDVTPDIMRGLHPVYRYGFALTVPVVWEENAHGQSA</sequence>
<dbReference type="AlphaFoldDB" id="A0A7C5RTB8"/>
<dbReference type="GO" id="GO:0003723">
    <property type="term" value="F:RNA binding"/>
    <property type="evidence" value="ECO:0007669"/>
    <property type="project" value="UniProtKB-KW"/>
</dbReference>
<dbReference type="InterPro" id="IPR040932">
    <property type="entry name" value="Csm4_C"/>
</dbReference>
<comment type="caution">
    <text evidence="6">The sequence shown here is derived from an EMBL/GenBank/DDBJ whole genome shotgun (WGS) entry which is preliminary data.</text>
</comment>